<protein>
    <submittedName>
        <fullName evidence="1">Retrovirus-related Pol polyprotein from transposon TNT 1-94</fullName>
    </submittedName>
</protein>
<organism evidence="1 2">
    <name type="scientific">Eumeta variegata</name>
    <name type="common">Bagworm moth</name>
    <name type="synonym">Eumeta japonica</name>
    <dbReference type="NCBI Taxonomy" id="151549"/>
    <lineage>
        <taxon>Eukaryota</taxon>
        <taxon>Metazoa</taxon>
        <taxon>Ecdysozoa</taxon>
        <taxon>Arthropoda</taxon>
        <taxon>Hexapoda</taxon>
        <taxon>Insecta</taxon>
        <taxon>Pterygota</taxon>
        <taxon>Neoptera</taxon>
        <taxon>Endopterygota</taxon>
        <taxon>Lepidoptera</taxon>
        <taxon>Glossata</taxon>
        <taxon>Ditrysia</taxon>
        <taxon>Tineoidea</taxon>
        <taxon>Psychidae</taxon>
        <taxon>Oiketicinae</taxon>
        <taxon>Eumeta</taxon>
    </lineage>
</organism>
<keyword evidence="2" id="KW-1185">Reference proteome</keyword>
<dbReference type="CDD" id="cd09272">
    <property type="entry name" value="RNase_HI_RT_Ty1"/>
    <property type="match status" value="1"/>
</dbReference>
<dbReference type="EMBL" id="BGZK01001645">
    <property type="protein sequence ID" value="GBP83872.1"/>
    <property type="molecule type" value="Genomic_DNA"/>
</dbReference>
<dbReference type="Proteomes" id="UP000299102">
    <property type="component" value="Unassembled WGS sequence"/>
</dbReference>
<dbReference type="PANTHER" id="PTHR11439:SF483">
    <property type="entry name" value="PEPTIDE SYNTHASE GLIP-LIKE, PUTATIVE (AFU_ORTHOLOGUE AFUA_3G12920)-RELATED"/>
    <property type="match status" value="1"/>
</dbReference>
<evidence type="ECO:0000313" key="2">
    <source>
        <dbReference type="Proteomes" id="UP000299102"/>
    </source>
</evidence>
<dbReference type="OrthoDB" id="430476at2759"/>
<comment type="caution">
    <text evidence="1">The sequence shown here is derived from an EMBL/GenBank/DDBJ whole genome shotgun (WGS) entry which is preliminary data.</text>
</comment>
<dbReference type="STRING" id="151549.A0A4C1Z991"/>
<name>A0A4C1Z991_EUMVA</name>
<sequence length="150" mass="16737">MGSAISWRSHKQQTIALSTAEAEYMSISSTAQEALWLQQLHAELGQQQRNPLVIFSDNQSAIKPSNNDCYLHIDIRYHFLKDHVNKLEINFCYVKGASQSACGRHGLNIPAIALLRQTADGCRSEQSHLGIETAYEEYCGDGVCDAAFEF</sequence>
<dbReference type="PANTHER" id="PTHR11439">
    <property type="entry name" value="GAG-POL-RELATED RETROTRANSPOSON"/>
    <property type="match status" value="1"/>
</dbReference>
<gene>
    <name evidence="1" type="ORF">EVAR_65691_1</name>
</gene>
<accession>A0A4C1Z991</accession>
<reference evidence="1 2" key="1">
    <citation type="journal article" date="2019" name="Commun. Biol.">
        <title>The bagworm genome reveals a unique fibroin gene that provides high tensile strength.</title>
        <authorList>
            <person name="Kono N."/>
            <person name="Nakamura H."/>
            <person name="Ohtoshi R."/>
            <person name="Tomita M."/>
            <person name="Numata K."/>
            <person name="Arakawa K."/>
        </authorList>
    </citation>
    <scope>NUCLEOTIDE SEQUENCE [LARGE SCALE GENOMIC DNA]</scope>
</reference>
<evidence type="ECO:0000313" key="1">
    <source>
        <dbReference type="EMBL" id="GBP83872.1"/>
    </source>
</evidence>
<proteinExistence type="predicted"/>
<dbReference type="AlphaFoldDB" id="A0A4C1Z991"/>